<dbReference type="Pfam" id="PF13180">
    <property type="entry name" value="PDZ_2"/>
    <property type="match status" value="1"/>
</dbReference>
<dbReference type="STRING" id="1810504.PG2T_11945"/>
<name>A0A1B1YXM4_9GAMM</name>
<evidence type="ECO:0000259" key="5">
    <source>
        <dbReference type="PROSITE" id="PS50106"/>
    </source>
</evidence>
<dbReference type="GO" id="GO:0004252">
    <property type="term" value="F:serine-type endopeptidase activity"/>
    <property type="evidence" value="ECO:0007669"/>
    <property type="project" value="InterPro"/>
</dbReference>
<dbReference type="GO" id="GO:0006508">
    <property type="term" value="P:proteolysis"/>
    <property type="evidence" value="ECO:0007669"/>
    <property type="project" value="UniProtKB-KW"/>
</dbReference>
<protein>
    <submittedName>
        <fullName evidence="6">2-alkenal reductase</fullName>
    </submittedName>
</protein>
<dbReference type="SMART" id="SM00228">
    <property type="entry name" value="PDZ"/>
    <property type="match status" value="1"/>
</dbReference>
<accession>A0A1B1YXM4</accession>
<proteinExistence type="inferred from homology"/>
<evidence type="ECO:0000256" key="3">
    <source>
        <dbReference type="ARBA" id="ARBA00022801"/>
    </source>
</evidence>
<keyword evidence="4" id="KW-0720">Serine protease</keyword>
<reference evidence="7" key="1">
    <citation type="submission" date="2016-03" db="EMBL/GenBank/DDBJ databases">
        <title>Complete genome sequence of Solimmundus cernigliae, representing a novel lineage of polycyclic aromatic hydrocarbon degraders within the Gammaproteobacteria.</title>
        <authorList>
            <person name="Singleton D.R."/>
            <person name="Dickey A.N."/>
            <person name="Scholl E.H."/>
            <person name="Wright F.A."/>
            <person name="Aitken M.D."/>
        </authorList>
    </citation>
    <scope>NUCLEOTIDE SEQUENCE [LARGE SCALE GENOMIC DNA]</scope>
    <source>
        <strain evidence="7">TR3.2</strain>
    </source>
</reference>
<dbReference type="Gene3D" id="2.40.10.10">
    <property type="entry name" value="Trypsin-like serine proteases"/>
    <property type="match status" value="2"/>
</dbReference>
<feature type="domain" description="PDZ" evidence="5">
    <location>
        <begin position="264"/>
        <end position="340"/>
    </location>
</feature>
<dbReference type="FunFam" id="2.40.10.10:FF:000001">
    <property type="entry name" value="Periplasmic serine protease DegS"/>
    <property type="match status" value="1"/>
</dbReference>
<gene>
    <name evidence="6" type="ORF">PG2T_11945</name>
</gene>
<sequence length="377" mass="39490">MGRAGSADLKRRRGRGLRLSALLGCLLLGTWQPAGMAAWQGEQRTITPRGALGADERAVIELFERTRDSVVYISTSELVQDFWTRNVFAVPRGTGSGFVWDEAGHVVTNFHVIQGAARATVRLADGRDYPARLVGASPAHDIAVLRIGVAFKSPPPVPIGTSHDLQVGQKVFAIGNPFGLDWTLTTGIVSALDRSLPAQEGGSIVEHLIQTDAAINPGNSGGPLLDSAGRLIGINTAIYSPSGASAGIGFAVPVDTLMRVVPQLIRHGKYTRPALGMEVDAGVNARLSRLLGIEGVFVLDVAPGSPAAAAGLIPLRLTPDGRMAAGDIIIAVAGKPVDSVARLLARLDDFAVGDVVQIGLLRGGQRHTVTVTLQAEN</sequence>
<dbReference type="InterPro" id="IPR051201">
    <property type="entry name" value="Chloro_Bact_Ser_Proteases"/>
</dbReference>
<dbReference type="EMBL" id="CP014671">
    <property type="protein sequence ID" value="ANX05624.1"/>
    <property type="molecule type" value="Genomic_DNA"/>
</dbReference>
<evidence type="ECO:0000313" key="6">
    <source>
        <dbReference type="EMBL" id="ANX05624.1"/>
    </source>
</evidence>
<dbReference type="PANTHER" id="PTHR43343">
    <property type="entry name" value="PEPTIDASE S12"/>
    <property type="match status" value="1"/>
</dbReference>
<evidence type="ECO:0000256" key="4">
    <source>
        <dbReference type="ARBA" id="ARBA00022825"/>
    </source>
</evidence>
<dbReference type="Pfam" id="PF13365">
    <property type="entry name" value="Trypsin_2"/>
    <property type="match status" value="1"/>
</dbReference>
<dbReference type="InterPro" id="IPR001940">
    <property type="entry name" value="Peptidase_S1C"/>
</dbReference>
<dbReference type="PANTHER" id="PTHR43343:SF3">
    <property type="entry name" value="PROTEASE DO-LIKE 8, CHLOROPLASTIC"/>
    <property type="match status" value="1"/>
</dbReference>
<dbReference type="Gene3D" id="2.30.42.10">
    <property type="match status" value="1"/>
</dbReference>
<keyword evidence="7" id="KW-1185">Reference proteome</keyword>
<dbReference type="Proteomes" id="UP000092952">
    <property type="component" value="Chromosome"/>
</dbReference>
<dbReference type="InterPro" id="IPR001478">
    <property type="entry name" value="PDZ"/>
</dbReference>
<dbReference type="InterPro" id="IPR043504">
    <property type="entry name" value="Peptidase_S1_PA_chymotrypsin"/>
</dbReference>
<dbReference type="InParanoid" id="A0A1B1YXM4"/>
<dbReference type="SUPFAM" id="SSF50156">
    <property type="entry name" value="PDZ domain-like"/>
    <property type="match status" value="1"/>
</dbReference>
<dbReference type="InterPro" id="IPR036034">
    <property type="entry name" value="PDZ_sf"/>
</dbReference>
<evidence type="ECO:0000313" key="7">
    <source>
        <dbReference type="Proteomes" id="UP000092952"/>
    </source>
</evidence>
<dbReference type="PRINTS" id="PR00834">
    <property type="entry name" value="PROTEASES2C"/>
</dbReference>
<dbReference type="SUPFAM" id="SSF50494">
    <property type="entry name" value="Trypsin-like serine proteases"/>
    <property type="match status" value="1"/>
</dbReference>
<dbReference type="KEGG" id="gbi:PG2T_11945"/>
<dbReference type="InterPro" id="IPR009003">
    <property type="entry name" value="Peptidase_S1_PA"/>
</dbReference>
<evidence type="ECO:0000256" key="2">
    <source>
        <dbReference type="ARBA" id="ARBA00022670"/>
    </source>
</evidence>
<comment type="similarity">
    <text evidence="1">Belongs to the peptidase S1C family.</text>
</comment>
<keyword evidence="3" id="KW-0378">Hydrolase</keyword>
<evidence type="ECO:0000256" key="1">
    <source>
        <dbReference type="ARBA" id="ARBA00010541"/>
    </source>
</evidence>
<keyword evidence="2" id="KW-0645">Protease</keyword>
<organism evidence="6 7">
    <name type="scientific">Immundisolibacter cernigliae</name>
    <dbReference type="NCBI Taxonomy" id="1810504"/>
    <lineage>
        <taxon>Bacteria</taxon>
        <taxon>Pseudomonadati</taxon>
        <taxon>Pseudomonadota</taxon>
        <taxon>Gammaproteobacteria</taxon>
        <taxon>Immundisolibacterales</taxon>
        <taxon>Immundisolibacteraceae</taxon>
        <taxon>Immundisolibacter</taxon>
    </lineage>
</organism>
<dbReference type="PROSITE" id="PS50106">
    <property type="entry name" value="PDZ"/>
    <property type="match status" value="1"/>
</dbReference>
<dbReference type="AlphaFoldDB" id="A0A1B1YXM4"/>